<dbReference type="EMBL" id="LT629740">
    <property type="protein sequence ID" value="SDT66692.1"/>
    <property type="molecule type" value="Genomic_DNA"/>
</dbReference>
<evidence type="ECO:0000313" key="1">
    <source>
        <dbReference type="EMBL" id="SDT66692.1"/>
    </source>
</evidence>
<dbReference type="OrthoDB" id="7605362at2"/>
<evidence type="ECO:0000313" key="2">
    <source>
        <dbReference type="Proteomes" id="UP000199679"/>
    </source>
</evidence>
<reference evidence="1 2" key="1">
    <citation type="submission" date="2016-10" db="EMBL/GenBank/DDBJ databases">
        <authorList>
            <person name="de Groot N.N."/>
        </authorList>
    </citation>
    <scope>NUCLEOTIDE SEQUENCE [LARGE SCALE GENOMIC DNA]</scope>
    <source>
        <strain evidence="1 2">MP1X4</strain>
    </source>
</reference>
<sequence length="154" mass="17112">MRLIGIRVTPHKVLYSIVDDNEGSISTINQDLVIPVSFNVPQKLKYVRKTFLDILGEYAIVRAGIKLTEYSGYQGPDINRVMIEGVIQEMLASSKVEKYFTGTKVSIAARLGISADGTISRMIDGHENYPGIIDWQSLGKEHRECILTALAVNN</sequence>
<proteinExistence type="predicted"/>
<accession>A0A1H2C8U6</accession>
<name>A0A1H2C8U6_MUCMA</name>
<dbReference type="AlphaFoldDB" id="A0A1H2C8U6"/>
<dbReference type="RefSeq" id="WP_091379110.1">
    <property type="nucleotide sequence ID" value="NZ_LT629740.1"/>
</dbReference>
<protein>
    <submittedName>
        <fullName evidence="1">Uncharacterized protein</fullName>
    </submittedName>
</protein>
<gene>
    <name evidence="1" type="ORF">SAMN05216490_4724</name>
</gene>
<dbReference type="STRING" id="652787.SAMN05216490_4724"/>
<organism evidence="1 2">
    <name type="scientific">Mucilaginibacter mallensis</name>
    <dbReference type="NCBI Taxonomy" id="652787"/>
    <lineage>
        <taxon>Bacteria</taxon>
        <taxon>Pseudomonadati</taxon>
        <taxon>Bacteroidota</taxon>
        <taxon>Sphingobacteriia</taxon>
        <taxon>Sphingobacteriales</taxon>
        <taxon>Sphingobacteriaceae</taxon>
        <taxon>Mucilaginibacter</taxon>
    </lineage>
</organism>
<keyword evidence="2" id="KW-1185">Reference proteome</keyword>
<dbReference type="Proteomes" id="UP000199679">
    <property type="component" value="Chromosome I"/>
</dbReference>